<dbReference type="PROSITE" id="PS00061">
    <property type="entry name" value="ADH_SHORT"/>
    <property type="match status" value="1"/>
</dbReference>
<proteinExistence type="inferred from homology"/>
<dbReference type="RefSeq" id="WP_084200231.1">
    <property type="nucleotide sequence ID" value="NZ_BMYL01000001.1"/>
</dbReference>
<evidence type="ECO:0000313" key="6">
    <source>
        <dbReference type="EMBL" id="PLW88165.1"/>
    </source>
</evidence>
<evidence type="ECO:0000256" key="4">
    <source>
        <dbReference type="RuleBase" id="RU000363"/>
    </source>
</evidence>
<comment type="similarity">
    <text evidence="1 4">Belongs to the short-chain dehydrogenases/reductases (SDR) family.</text>
</comment>
<evidence type="ECO:0000313" key="7">
    <source>
        <dbReference type="Proteomes" id="UP000235162"/>
    </source>
</evidence>
<dbReference type="InterPro" id="IPR002347">
    <property type="entry name" value="SDR_fam"/>
</dbReference>
<dbReference type="EMBL" id="PKUR01000001">
    <property type="protein sequence ID" value="PLW88165.1"/>
    <property type="molecule type" value="Genomic_DNA"/>
</dbReference>
<evidence type="ECO:0000256" key="2">
    <source>
        <dbReference type="ARBA" id="ARBA00022857"/>
    </source>
</evidence>
<keyword evidence="2" id="KW-0521">NADP</keyword>
<evidence type="ECO:0000256" key="1">
    <source>
        <dbReference type="ARBA" id="ARBA00006484"/>
    </source>
</evidence>
<dbReference type="PRINTS" id="PR00081">
    <property type="entry name" value="GDHRDH"/>
</dbReference>
<dbReference type="Pfam" id="PF00106">
    <property type="entry name" value="adh_short"/>
    <property type="match status" value="1"/>
</dbReference>
<evidence type="ECO:0000259" key="5">
    <source>
        <dbReference type="SMART" id="SM00822"/>
    </source>
</evidence>
<protein>
    <submittedName>
        <fullName evidence="6">SDR family NAD(P)-dependent oxidoreductase</fullName>
    </submittedName>
</protein>
<dbReference type="PANTHER" id="PTHR43391:SF14">
    <property type="entry name" value="DEHYDROGENASE_REDUCTASE SDR FAMILY PROTEIN 7-LIKE"/>
    <property type="match status" value="1"/>
</dbReference>
<dbReference type="AlphaFoldDB" id="A0AAP8MHX1"/>
<dbReference type="Proteomes" id="UP000235162">
    <property type="component" value="Unassembled WGS sequence"/>
</dbReference>
<organism evidence="6 7">
    <name type="scientific">Halioglobus japonicus</name>
    <dbReference type="NCBI Taxonomy" id="930805"/>
    <lineage>
        <taxon>Bacteria</taxon>
        <taxon>Pseudomonadati</taxon>
        <taxon>Pseudomonadota</taxon>
        <taxon>Gammaproteobacteria</taxon>
        <taxon>Cellvibrionales</taxon>
        <taxon>Halieaceae</taxon>
        <taxon>Halioglobus</taxon>
    </lineage>
</organism>
<dbReference type="Gene3D" id="3.40.50.720">
    <property type="entry name" value="NAD(P)-binding Rossmann-like Domain"/>
    <property type="match status" value="1"/>
</dbReference>
<dbReference type="InterPro" id="IPR057326">
    <property type="entry name" value="KR_dom"/>
</dbReference>
<dbReference type="PANTHER" id="PTHR43391">
    <property type="entry name" value="RETINOL DEHYDROGENASE-RELATED"/>
    <property type="match status" value="1"/>
</dbReference>
<accession>A0AAP8MHX1</accession>
<keyword evidence="7" id="KW-1185">Reference proteome</keyword>
<dbReference type="PRINTS" id="PR00080">
    <property type="entry name" value="SDRFAMILY"/>
</dbReference>
<dbReference type="KEGG" id="hja:BST95_14120"/>
<comment type="caution">
    <text evidence="6">The sequence shown here is derived from an EMBL/GenBank/DDBJ whole genome shotgun (WGS) entry which is preliminary data.</text>
</comment>
<dbReference type="SMART" id="SM00822">
    <property type="entry name" value="PKS_KR"/>
    <property type="match status" value="1"/>
</dbReference>
<dbReference type="CDD" id="cd05233">
    <property type="entry name" value="SDR_c"/>
    <property type="match status" value="1"/>
</dbReference>
<sequence length="258" mass="26822">MSNALENKVYIVTGGSQGFGLAIAESLVAQGARVGLVSRSQQGLDAAVSELGAERAIGVSADVSSPGAVRAAFADIKQHFGRLDGLVNNAGLARPNAVEHLVEKEVVMQVHTNFLGVVFSSQAAIPLLRGGEAPRIVNISSASAHHYDEMCHLSVYAATKAAVERFSRDLRTELQADGIGVTCIRPGAAATNFAQGWNVDAIVAGLEAWSHVGTYMDVGMEAGQVGDAVAYALALPGGVAVDLLEIRPNIPTPKNPQT</sequence>
<gene>
    <name evidence="6" type="ORF">C0029_04065</name>
</gene>
<feature type="domain" description="Ketoreductase" evidence="5">
    <location>
        <begin position="8"/>
        <end position="187"/>
    </location>
</feature>
<dbReference type="InterPro" id="IPR036291">
    <property type="entry name" value="NAD(P)-bd_dom_sf"/>
</dbReference>
<reference evidence="6 7" key="1">
    <citation type="submission" date="2018-01" db="EMBL/GenBank/DDBJ databases">
        <title>The draft genome sequence of Halioglobus japonicus S1-36.</title>
        <authorList>
            <person name="Du Z.-J."/>
            <person name="Shi M.-J."/>
        </authorList>
    </citation>
    <scope>NUCLEOTIDE SEQUENCE [LARGE SCALE GENOMIC DNA]</scope>
    <source>
        <strain evidence="6 7">S1-36</strain>
    </source>
</reference>
<keyword evidence="3" id="KW-0560">Oxidoreductase</keyword>
<dbReference type="SUPFAM" id="SSF51735">
    <property type="entry name" value="NAD(P)-binding Rossmann-fold domains"/>
    <property type="match status" value="1"/>
</dbReference>
<name>A0AAP8MHX1_9GAMM</name>
<evidence type="ECO:0000256" key="3">
    <source>
        <dbReference type="ARBA" id="ARBA00023002"/>
    </source>
</evidence>
<dbReference type="InterPro" id="IPR020904">
    <property type="entry name" value="Sc_DH/Rdtase_CS"/>
</dbReference>
<dbReference type="GO" id="GO:0016491">
    <property type="term" value="F:oxidoreductase activity"/>
    <property type="evidence" value="ECO:0007669"/>
    <property type="project" value="UniProtKB-KW"/>
</dbReference>